<gene>
    <name evidence="11" type="ORF">LHJ74_02560</name>
</gene>
<evidence type="ECO:0000256" key="9">
    <source>
        <dbReference type="SAM" id="MobiDB-lite"/>
    </source>
</evidence>
<evidence type="ECO:0000256" key="5">
    <source>
        <dbReference type="ARBA" id="ARBA00022692"/>
    </source>
</evidence>
<feature type="region of interest" description="Disordered" evidence="9">
    <location>
        <begin position="318"/>
        <end position="366"/>
    </location>
</feature>
<protein>
    <recommendedName>
        <fullName evidence="8">Autoinducer 2 import system permease protein LsrD</fullName>
    </recommendedName>
</protein>
<keyword evidence="5 10" id="KW-0812">Transmembrane</keyword>
<dbReference type="Proteomes" id="UP001156389">
    <property type="component" value="Unassembled WGS sequence"/>
</dbReference>
<keyword evidence="3" id="KW-1003">Cell membrane</keyword>
<comment type="subcellular location">
    <subcellularLocation>
        <location evidence="1">Cell membrane</location>
        <topology evidence="1">Multi-pass membrane protein</topology>
    </subcellularLocation>
</comment>
<keyword evidence="4" id="KW-0997">Cell inner membrane</keyword>
<feature type="transmembrane region" description="Helical" evidence="10">
    <location>
        <begin position="119"/>
        <end position="143"/>
    </location>
</feature>
<dbReference type="PANTHER" id="PTHR32196">
    <property type="entry name" value="ABC TRANSPORTER PERMEASE PROTEIN YPHD-RELATED-RELATED"/>
    <property type="match status" value="1"/>
</dbReference>
<evidence type="ECO:0000313" key="12">
    <source>
        <dbReference type="Proteomes" id="UP001156389"/>
    </source>
</evidence>
<comment type="caution">
    <text evidence="11">The sequence shown here is derived from an EMBL/GenBank/DDBJ whole genome shotgun (WGS) entry which is preliminary data.</text>
</comment>
<evidence type="ECO:0000256" key="8">
    <source>
        <dbReference type="ARBA" id="ARBA00039381"/>
    </source>
</evidence>
<feature type="transmembrane region" description="Helical" evidence="10">
    <location>
        <begin position="7"/>
        <end position="25"/>
    </location>
</feature>
<keyword evidence="12" id="KW-1185">Reference proteome</keyword>
<feature type="transmembrane region" description="Helical" evidence="10">
    <location>
        <begin position="213"/>
        <end position="231"/>
    </location>
</feature>
<reference evidence="11 12" key="1">
    <citation type="submission" date="2021-10" db="EMBL/GenBank/DDBJ databases">
        <title>Streptomyces gossypii sp. nov., isolated from soil collected from cotton field.</title>
        <authorList>
            <person name="Ge X."/>
            <person name="Chen X."/>
            <person name="Liu W."/>
        </authorList>
    </citation>
    <scope>NUCLEOTIDE SEQUENCE [LARGE SCALE GENOMIC DNA]</scope>
    <source>
        <strain evidence="11 12">N2-109</strain>
    </source>
</reference>
<proteinExistence type="predicted"/>
<keyword evidence="6 10" id="KW-1133">Transmembrane helix</keyword>
<feature type="transmembrane region" description="Helical" evidence="10">
    <location>
        <begin position="163"/>
        <end position="182"/>
    </location>
</feature>
<dbReference type="RefSeq" id="WP_260215756.1">
    <property type="nucleotide sequence ID" value="NZ_JAJAGO010000001.1"/>
</dbReference>
<dbReference type="InterPro" id="IPR001851">
    <property type="entry name" value="ABC_transp_permease"/>
</dbReference>
<evidence type="ECO:0000256" key="1">
    <source>
        <dbReference type="ARBA" id="ARBA00004651"/>
    </source>
</evidence>
<evidence type="ECO:0000256" key="4">
    <source>
        <dbReference type="ARBA" id="ARBA00022519"/>
    </source>
</evidence>
<evidence type="ECO:0000256" key="6">
    <source>
        <dbReference type="ARBA" id="ARBA00022989"/>
    </source>
</evidence>
<evidence type="ECO:0000313" key="11">
    <source>
        <dbReference type="EMBL" id="MCT2588827.1"/>
    </source>
</evidence>
<feature type="compositionally biased region" description="Basic and acidic residues" evidence="9">
    <location>
        <begin position="350"/>
        <end position="366"/>
    </location>
</feature>
<keyword evidence="7 10" id="KW-0472">Membrane</keyword>
<evidence type="ECO:0000256" key="10">
    <source>
        <dbReference type="SAM" id="Phobius"/>
    </source>
</evidence>
<accession>A0ABT2JLS5</accession>
<keyword evidence="2" id="KW-0813">Transport</keyword>
<evidence type="ECO:0000256" key="3">
    <source>
        <dbReference type="ARBA" id="ARBA00022475"/>
    </source>
</evidence>
<dbReference type="Pfam" id="PF02653">
    <property type="entry name" value="BPD_transp_2"/>
    <property type="match status" value="1"/>
</dbReference>
<organism evidence="11 12">
    <name type="scientific">Streptomyces gossypii</name>
    <dbReference type="NCBI Taxonomy" id="2883101"/>
    <lineage>
        <taxon>Bacteria</taxon>
        <taxon>Bacillati</taxon>
        <taxon>Actinomycetota</taxon>
        <taxon>Actinomycetes</taxon>
        <taxon>Kitasatosporales</taxon>
        <taxon>Streptomycetaceae</taxon>
        <taxon>Streptomyces</taxon>
    </lineage>
</organism>
<sequence>MTGLGKFLRWDTVVGVLLIAVFLAGTGSTEGFGSTGNLSAALNDTAEIALIALPMTLLVVAGQVDLSVASMLGLSSALAGALWDAGWTFEMILPVCLLVGMAGGLLNGWLVTRVGLPSLAVTIGTLTLYRGLASVILGNKAVADFPETYSQWATHLETVPGTFIPYPIALFAVLAVITAIVLHSTGFGRSLFAIGAQEDAAYFAGIRVRRIKLLLFVLTGVMSAFAGIVYTLRYGSARADNGLGLELVVIASVLLGGIDFNGGKGTLGGAVAGVLLIGLLNNLLTLNDISNEIRVIVTGLLLIASVLTPRLIAVLSERRQRLNPPPGSGTSGSEPPGSGPPQQRPPRQRPPQERAPQERITRKAPQ</sequence>
<feature type="transmembrane region" description="Helical" evidence="10">
    <location>
        <begin position="267"/>
        <end position="287"/>
    </location>
</feature>
<dbReference type="EMBL" id="JAJAGO010000001">
    <property type="protein sequence ID" value="MCT2588827.1"/>
    <property type="molecule type" value="Genomic_DNA"/>
</dbReference>
<dbReference type="PANTHER" id="PTHR32196:SF71">
    <property type="entry name" value="AUTOINDUCER 2 IMPORT SYSTEM PERMEASE PROTEIN LSRD"/>
    <property type="match status" value="1"/>
</dbReference>
<dbReference type="CDD" id="cd06579">
    <property type="entry name" value="TM_PBP1_transp_AraH_like"/>
    <property type="match status" value="1"/>
</dbReference>
<name>A0ABT2JLS5_9ACTN</name>
<feature type="transmembrane region" description="Helical" evidence="10">
    <location>
        <begin position="45"/>
        <end position="61"/>
    </location>
</feature>
<feature type="transmembrane region" description="Helical" evidence="10">
    <location>
        <begin position="293"/>
        <end position="313"/>
    </location>
</feature>
<feature type="transmembrane region" description="Helical" evidence="10">
    <location>
        <begin position="91"/>
        <end position="112"/>
    </location>
</feature>
<evidence type="ECO:0000256" key="2">
    <source>
        <dbReference type="ARBA" id="ARBA00022448"/>
    </source>
</evidence>
<evidence type="ECO:0000256" key="7">
    <source>
        <dbReference type="ARBA" id="ARBA00023136"/>
    </source>
</evidence>